<sequence>MIAIKILEVDIEGHSQELLKDFRQLNHLRLHFHRLLLAPCQLQAQIIRMNFKKCTSSRETTIHIQI</sequence>
<protein>
    <submittedName>
        <fullName evidence="1">Putative ovule protein</fullName>
    </submittedName>
</protein>
<organism evidence="1">
    <name type="scientific">Solanum chacoense</name>
    <name type="common">Chaco potato</name>
    <dbReference type="NCBI Taxonomy" id="4108"/>
    <lineage>
        <taxon>Eukaryota</taxon>
        <taxon>Viridiplantae</taxon>
        <taxon>Streptophyta</taxon>
        <taxon>Embryophyta</taxon>
        <taxon>Tracheophyta</taxon>
        <taxon>Spermatophyta</taxon>
        <taxon>Magnoliopsida</taxon>
        <taxon>eudicotyledons</taxon>
        <taxon>Gunneridae</taxon>
        <taxon>Pentapetalae</taxon>
        <taxon>asterids</taxon>
        <taxon>lamiids</taxon>
        <taxon>Solanales</taxon>
        <taxon>Solanaceae</taxon>
        <taxon>Solanoideae</taxon>
        <taxon>Solaneae</taxon>
        <taxon>Solanum</taxon>
    </lineage>
</organism>
<dbReference type="EMBL" id="GEDG01031225">
    <property type="protein sequence ID" value="JAP11496.1"/>
    <property type="molecule type" value="Transcribed_RNA"/>
</dbReference>
<dbReference type="AlphaFoldDB" id="A0A0V0GTS5"/>
<name>A0A0V0GTS5_SOLCH</name>
<proteinExistence type="predicted"/>
<accession>A0A0V0GTS5</accession>
<reference evidence="1" key="1">
    <citation type="submission" date="2015-12" db="EMBL/GenBank/DDBJ databases">
        <title>Gene expression during late stages of embryo sac development: a critical building block for successful pollen-pistil interactions.</title>
        <authorList>
            <person name="Liu Y."/>
            <person name="Joly V."/>
            <person name="Sabar M."/>
            <person name="Matton D.P."/>
        </authorList>
    </citation>
    <scope>NUCLEOTIDE SEQUENCE</scope>
</reference>
<evidence type="ECO:0000313" key="1">
    <source>
        <dbReference type="EMBL" id="JAP11496.1"/>
    </source>
</evidence>